<evidence type="ECO:0000256" key="1">
    <source>
        <dbReference type="SAM" id="MobiDB-lite"/>
    </source>
</evidence>
<dbReference type="EMBL" id="BLXO01000001">
    <property type="protein sequence ID" value="GFN45160.1"/>
    <property type="molecule type" value="Genomic_DNA"/>
</dbReference>
<evidence type="ECO:0000313" key="3">
    <source>
        <dbReference type="Proteomes" id="UP000504714"/>
    </source>
</evidence>
<gene>
    <name evidence="2" type="ORF">RINTU1_01670</name>
</gene>
<dbReference type="AlphaFoldDB" id="A0A6L2ZLD3"/>
<feature type="compositionally biased region" description="Polar residues" evidence="1">
    <location>
        <begin position="1"/>
        <end position="11"/>
    </location>
</feature>
<sequence length="38" mass="3999">MKLPLGSQSMRLMSVDRLPDEGQLPAADNTAASKAKGI</sequence>
<dbReference type="Proteomes" id="UP000504714">
    <property type="component" value="Unassembled WGS sequence"/>
</dbReference>
<proteinExistence type="predicted"/>
<feature type="region of interest" description="Disordered" evidence="1">
    <location>
        <begin position="1"/>
        <end position="38"/>
    </location>
</feature>
<protein>
    <submittedName>
        <fullName evidence="2">Uncharacterized protein</fullName>
    </submittedName>
</protein>
<accession>A0A6L2ZLD3</accession>
<name>A0A6L2ZLD3_9ENTR</name>
<reference evidence="2 3" key="1">
    <citation type="submission" date="2020-06" db="EMBL/GenBank/DDBJ databases">
        <title>The genome sequence of Candidatus Regiella insecticola strain Tut.</title>
        <authorList>
            <person name="Nikoh N."/>
            <person name="Tsuchida T."/>
            <person name="Koga R."/>
            <person name="Oshima K."/>
            <person name="Hattori M."/>
            <person name="Fukatsu T."/>
        </authorList>
    </citation>
    <scope>NUCLEOTIDE SEQUENCE [LARGE SCALE GENOMIC DNA]</scope>
    <source>
        <strain evidence="2 3">Tut</strain>
    </source>
</reference>
<comment type="caution">
    <text evidence="2">The sequence shown here is derived from an EMBL/GenBank/DDBJ whole genome shotgun (WGS) entry which is preliminary data.</text>
</comment>
<evidence type="ECO:0000313" key="2">
    <source>
        <dbReference type="EMBL" id="GFN45160.1"/>
    </source>
</evidence>
<organism evidence="2 3">
    <name type="scientific">Candidatus Regiella insecticola</name>
    <dbReference type="NCBI Taxonomy" id="138073"/>
    <lineage>
        <taxon>Bacteria</taxon>
        <taxon>Pseudomonadati</taxon>
        <taxon>Pseudomonadota</taxon>
        <taxon>Gammaproteobacteria</taxon>
        <taxon>Enterobacterales</taxon>
        <taxon>Enterobacteriaceae</taxon>
        <taxon>aphid secondary symbionts</taxon>
        <taxon>Candidatus Regiella</taxon>
    </lineage>
</organism>